<protein>
    <recommendedName>
        <fullName evidence="4">DUF2752 domain-containing protein</fullName>
    </recommendedName>
</protein>
<proteinExistence type="predicted"/>
<feature type="transmembrane region" description="Helical" evidence="1">
    <location>
        <begin position="112"/>
        <end position="135"/>
    </location>
</feature>
<keyword evidence="3" id="KW-1185">Reference proteome</keyword>
<keyword evidence="1" id="KW-1133">Transmembrane helix</keyword>
<dbReference type="AlphaFoldDB" id="A0A7W0CEX7"/>
<keyword evidence="1" id="KW-0472">Membrane</keyword>
<dbReference type="Proteomes" id="UP000530928">
    <property type="component" value="Unassembled WGS sequence"/>
</dbReference>
<reference evidence="2 3" key="1">
    <citation type="submission" date="2020-07" db="EMBL/GenBank/DDBJ databases">
        <title>Genomic Encyclopedia of Type Strains, Phase IV (KMG-IV): sequencing the most valuable type-strain genomes for metagenomic binning, comparative biology and taxonomic classification.</title>
        <authorList>
            <person name="Goeker M."/>
        </authorList>
    </citation>
    <scope>NUCLEOTIDE SEQUENCE [LARGE SCALE GENOMIC DNA]</scope>
    <source>
        <strain evidence="2 3">DSM 45533</strain>
    </source>
</reference>
<dbReference type="RefSeq" id="WP_181608529.1">
    <property type="nucleotide sequence ID" value="NZ_BAABAM010000001.1"/>
</dbReference>
<organism evidence="2 3">
    <name type="scientific">Nonomuraea soli</name>
    <dbReference type="NCBI Taxonomy" id="1032476"/>
    <lineage>
        <taxon>Bacteria</taxon>
        <taxon>Bacillati</taxon>
        <taxon>Actinomycetota</taxon>
        <taxon>Actinomycetes</taxon>
        <taxon>Streptosporangiales</taxon>
        <taxon>Streptosporangiaceae</taxon>
        <taxon>Nonomuraea</taxon>
    </lineage>
</organism>
<evidence type="ECO:0000313" key="3">
    <source>
        <dbReference type="Proteomes" id="UP000530928"/>
    </source>
</evidence>
<evidence type="ECO:0008006" key="4">
    <source>
        <dbReference type="Google" id="ProtNLM"/>
    </source>
</evidence>
<gene>
    <name evidence="2" type="ORF">HNR30_001107</name>
</gene>
<dbReference type="Pfam" id="PF10825">
    <property type="entry name" value="DUF2752"/>
    <property type="match status" value="1"/>
</dbReference>
<dbReference type="InterPro" id="IPR021215">
    <property type="entry name" value="DUF2752"/>
</dbReference>
<sequence length="136" mass="14673">MTALQASRGRALLAPAGVAAATLAGVVFVGMVDPNEPGHYPVCPFYWVTGLYCPGCGTLRAVHGMATFDLGAAMSMNPLLVVMVPVLVLWWARWMTAAWSGRRLSLPRPAVIWSFIGVLVVYWVVRNLPFAAFLAP</sequence>
<name>A0A7W0CEX7_9ACTN</name>
<evidence type="ECO:0000256" key="1">
    <source>
        <dbReference type="SAM" id="Phobius"/>
    </source>
</evidence>
<keyword evidence="1" id="KW-0812">Transmembrane</keyword>
<feature type="transmembrane region" description="Helical" evidence="1">
    <location>
        <begin position="74"/>
        <end position="92"/>
    </location>
</feature>
<feature type="transmembrane region" description="Helical" evidence="1">
    <location>
        <begin position="12"/>
        <end position="32"/>
    </location>
</feature>
<comment type="caution">
    <text evidence="2">The sequence shown here is derived from an EMBL/GenBank/DDBJ whole genome shotgun (WGS) entry which is preliminary data.</text>
</comment>
<evidence type="ECO:0000313" key="2">
    <source>
        <dbReference type="EMBL" id="MBA2889772.1"/>
    </source>
</evidence>
<accession>A0A7W0CEX7</accession>
<dbReference type="EMBL" id="JACDUR010000001">
    <property type="protein sequence ID" value="MBA2889772.1"/>
    <property type="molecule type" value="Genomic_DNA"/>
</dbReference>